<evidence type="ECO:0000313" key="3">
    <source>
        <dbReference type="EMBL" id="POH59053.1"/>
    </source>
</evidence>
<reference evidence="3 4" key="1">
    <citation type="submission" date="2018-01" db="EMBL/GenBank/DDBJ databases">
        <title>Cryobacterium sp. nov., from glaciers in China.</title>
        <authorList>
            <person name="Liu Q."/>
            <person name="Xin Y.-H."/>
        </authorList>
    </citation>
    <scope>NUCLEOTIDE SEQUENCE [LARGE SCALE GENOMIC DNA]</scope>
    <source>
        <strain evidence="3 4">TMB1-8</strain>
    </source>
</reference>
<evidence type="ECO:0000313" key="4">
    <source>
        <dbReference type="Proteomes" id="UP000237104"/>
    </source>
</evidence>
<name>A0A2S3Z595_9MICO</name>
<organism evidence="3 4">
    <name type="scientific">Cryobacterium zongtaii</name>
    <dbReference type="NCBI Taxonomy" id="1259217"/>
    <lineage>
        <taxon>Bacteria</taxon>
        <taxon>Bacillati</taxon>
        <taxon>Actinomycetota</taxon>
        <taxon>Actinomycetes</taxon>
        <taxon>Micrococcales</taxon>
        <taxon>Microbacteriaceae</taxon>
        <taxon>Cryobacterium</taxon>
    </lineage>
</organism>
<dbReference type="AlphaFoldDB" id="A0A2S3Z595"/>
<feature type="compositionally biased region" description="Low complexity" evidence="1">
    <location>
        <begin position="51"/>
        <end position="69"/>
    </location>
</feature>
<feature type="signal peptide" evidence="2">
    <location>
        <begin position="1"/>
        <end position="19"/>
    </location>
</feature>
<feature type="compositionally biased region" description="Low complexity" evidence="1">
    <location>
        <begin position="88"/>
        <end position="99"/>
    </location>
</feature>
<dbReference type="EMBL" id="PPXF01000067">
    <property type="protein sequence ID" value="POH59053.1"/>
    <property type="molecule type" value="Genomic_DNA"/>
</dbReference>
<feature type="region of interest" description="Disordered" evidence="1">
    <location>
        <begin position="39"/>
        <end position="119"/>
    </location>
</feature>
<evidence type="ECO:0000256" key="2">
    <source>
        <dbReference type="SAM" id="SignalP"/>
    </source>
</evidence>
<gene>
    <name evidence="3" type="ORF">C3B59_17645</name>
</gene>
<dbReference type="Proteomes" id="UP000237104">
    <property type="component" value="Unassembled WGS sequence"/>
</dbReference>
<comment type="caution">
    <text evidence="3">The sequence shown here is derived from an EMBL/GenBank/DDBJ whole genome shotgun (WGS) entry which is preliminary data.</text>
</comment>
<protein>
    <submittedName>
        <fullName evidence="3">Uncharacterized protein</fullName>
    </submittedName>
</protein>
<feature type="chain" id="PRO_5015490954" evidence="2">
    <location>
        <begin position="20"/>
        <end position="208"/>
    </location>
</feature>
<evidence type="ECO:0000256" key="1">
    <source>
        <dbReference type="SAM" id="MobiDB-lite"/>
    </source>
</evidence>
<accession>A0A2S3Z595</accession>
<sequence>MVGIVAGVAVLSVGATAYAAGQDSRPTTNVLAAALAPTARVTPSPTPSTAPAPVATPTAAAPATGAGADTPDEVVVADETTNTDGTAGDEAIGDDASGSGAEGDGNVVEVRTPNPDAIPDTPAEYEYFYGLITQCMAEAGYDWHAVRHTVDGEFAGVDMTRLGDVEPGLQAGFTLALDGDTGGGDYYHWADAGCWGYAVHVTGNDGNN</sequence>
<proteinExistence type="predicted"/>
<keyword evidence="2" id="KW-0732">Signal</keyword>